<evidence type="ECO:0000259" key="7">
    <source>
        <dbReference type="Pfam" id="PF04613"/>
    </source>
</evidence>
<feature type="domain" description="Mannose-1-phosphate guanyltransferase C-terminal" evidence="8">
    <location>
        <begin position="105"/>
        <end position="183"/>
    </location>
</feature>
<dbReference type="GO" id="GO:0009245">
    <property type="term" value="P:lipid A biosynthetic process"/>
    <property type="evidence" value="ECO:0007669"/>
    <property type="project" value="UniProtKB-KW"/>
</dbReference>
<accession>A0A381U0S2</accession>
<dbReference type="InterPro" id="IPR007691">
    <property type="entry name" value="LpxD"/>
</dbReference>
<dbReference type="AlphaFoldDB" id="A0A381U0S2"/>
<dbReference type="SUPFAM" id="SSF51161">
    <property type="entry name" value="Trimeric LpxA-like enzymes"/>
    <property type="match status" value="1"/>
</dbReference>
<evidence type="ECO:0000256" key="3">
    <source>
        <dbReference type="ARBA" id="ARBA00022679"/>
    </source>
</evidence>
<protein>
    <submittedName>
        <fullName evidence="9">Uncharacterized protein</fullName>
    </submittedName>
</protein>
<dbReference type="NCBIfam" id="TIGR01853">
    <property type="entry name" value="lipid_A_lpxD"/>
    <property type="match status" value="1"/>
</dbReference>
<evidence type="ECO:0000256" key="5">
    <source>
        <dbReference type="ARBA" id="ARBA00023098"/>
    </source>
</evidence>
<dbReference type="HAMAP" id="MF_00523">
    <property type="entry name" value="LpxD"/>
    <property type="match status" value="1"/>
</dbReference>
<name>A0A381U0S2_9ZZZZ</name>
<evidence type="ECO:0000259" key="8">
    <source>
        <dbReference type="Pfam" id="PF25087"/>
    </source>
</evidence>
<dbReference type="GO" id="GO:0016020">
    <property type="term" value="C:membrane"/>
    <property type="evidence" value="ECO:0007669"/>
    <property type="project" value="GOC"/>
</dbReference>
<dbReference type="InterPro" id="IPR011004">
    <property type="entry name" value="Trimer_LpxA-like_sf"/>
</dbReference>
<evidence type="ECO:0000256" key="4">
    <source>
        <dbReference type="ARBA" id="ARBA00022737"/>
    </source>
</evidence>
<feature type="domain" description="UDP-3-O-[3-hydroxymyristoyl] glucosamine N-acyltransferase non-repeat region" evidence="7">
    <location>
        <begin position="25"/>
        <end position="90"/>
    </location>
</feature>
<reference evidence="9" key="1">
    <citation type="submission" date="2018-05" db="EMBL/GenBank/DDBJ databases">
        <authorList>
            <person name="Lanie J.A."/>
            <person name="Ng W.-L."/>
            <person name="Kazmierczak K.M."/>
            <person name="Andrzejewski T.M."/>
            <person name="Davidsen T.M."/>
            <person name="Wayne K.J."/>
            <person name="Tettelin H."/>
            <person name="Glass J.I."/>
            <person name="Rusch D."/>
            <person name="Podicherti R."/>
            <person name="Tsui H.-C.T."/>
            <person name="Winkler M.E."/>
        </authorList>
    </citation>
    <scope>NUCLEOTIDE SEQUENCE</scope>
</reference>
<sequence length="343" mass="36086">MSETVITLGQLASQYDCKIHGDSSVIIANVTTLSSATSSSLTFLANSKYKSVLRETKAAAVVLTQNDLKFCPTNALVTNEPYLLFAQIASHFDTTKEFDPEIHTSATIHPSSQISSTCGIESGVVIAKNVVLGKHVFVGANTVIGQDTKVGQSSWISSGVVIGAKTKIGSRAIIHSGVVIGADGFGFSENKDSEWVKIPQMGCVNIGNDVEIGANTTIDKGTFANTIIGNGVKLDNLIQIGHNVIIGDHTAIVAQTGIAGSATIGKRCKIGGQVGIVGHLKIADDTTLTARTSVTKDIKDPGVYSGNLFSTQKATEWQKNAASFKKLNKLQKLVKAISKKIGD</sequence>
<dbReference type="CDD" id="cd03352">
    <property type="entry name" value="LbH_LpxD"/>
    <property type="match status" value="1"/>
</dbReference>
<keyword evidence="1" id="KW-0444">Lipid biosynthesis</keyword>
<dbReference type="InterPro" id="IPR056729">
    <property type="entry name" value="GMPPB_C"/>
</dbReference>
<evidence type="ECO:0000256" key="1">
    <source>
        <dbReference type="ARBA" id="ARBA00022516"/>
    </source>
</evidence>
<dbReference type="EMBL" id="UINC01005520">
    <property type="protein sequence ID" value="SVA21846.1"/>
    <property type="molecule type" value="Genomic_DNA"/>
</dbReference>
<dbReference type="Pfam" id="PF25087">
    <property type="entry name" value="GMPPB_C"/>
    <property type="match status" value="1"/>
</dbReference>
<keyword evidence="6" id="KW-0012">Acyltransferase</keyword>
<dbReference type="PANTHER" id="PTHR43378">
    <property type="entry name" value="UDP-3-O-ACYLGLUCOSAMINE N-ACYLTRANSFERASE"/>
    <property type="match status" value="1"/>
</dbReference>
<proteinExistence type="inferred from homology"/>
<keyword evidence="4" id="KW-0677">Repeat</keyword>
<keyword evidence="3" id="KW-0808">Transferase</keyword>
<evidence type="ECO:0000313" key="9">
    <source>
        <dbReference type="EMBL" id="SVA21846.1"/>
    </source>
</evidence>
<dbReference type="Pfam" id="PF04613">
    <property type="entry name" value="LpxD"/>
    <property type="match status" value="1"/>
</dbReference>
<dbReference type="GO" id="GO:0016410">
    <property type="term" value="F:N-acyltransferase activity"/>
    <property type="evidence" value="ECO:0007669"/>
    <property type="project" value="InterPro"/>
</dbReference>
<keyword evidence="5" id="KW-0443">Lipid metabolism</keyword>
<dbReference type="Gene3D" id="2.160.10.10">
    <property type="entry name" value="Hexapeptide repeat proteins"/>
    <property type="match status" value="1"/>
</dbReference>
<organism evidence="9">
    <name type="scientific">marine metagenome</name>
    <dbReference type="NCBI Taxonomy" id="408172"/>
    <lineage>
        <taxon>unclassified sequences</taxon>
        <taxon>metagenomes</taxon>
        <taxon>ecological metagenomes</taxon>
    </lineage>
</organism>
<keyword evidence="2" id="KW-0441">Lipid A biosynthesis</keyword>
<dbReference type="NCBIfam" id="NF002060">
    <property type="entry name" value="PRK00892.1"/>
    <property type="match status" value="1"/>
</dbReference>
<dbReference type="Gene3D" id="3.40.1390.10">
    <property type="entry name" value="MurE/MurF, N-terminal domain"/>
    <property type="match status" value="1"/>
</dbReference>
<evidence type="ECO:0000256" key="2">
    <source>
        <dbReference type="ARBA" id="ARBA00022556"/>
    </source>
</evidence>
<dbReference type="InterPro" id="IPR020573">
    <property type="entry name" value="UDP_GlcNAc_AcTrfase_non-rep"/>
</dbReference>
<evidence type="ECO:0000256" key="6">
    <source>
        <dbReference type="ARBA" id="ARBA00023315"/>
    </source>
</evidence>
<dbReference type="InterPro" id="IPR018357">
    <property type="entry name" value="Hexapep_transf_CS"/>
</dbReference>
<dbReference type="PANTHER" id="PTHR43378:SF2">
    <property type="entry name" value="UDP-3-O-ACYLGLUCOSAMINE N-ACYLTRANSFERASE 1, MITOCHONDRIAL-RELATED"/>
    <property type="match status" value="1"/>
</dbReference>
<dbReference type="PROSITE" id="PS00101">
    <property type="entry name" value="HEXAPEP_TRANSFERASES"/>
    <property type="match status" value="1"/>
</dbReference>
<gene>
    <name evidence="9" type="ORF">METZ01_LOCUS74700</name>
</gene>